<dbReference type="EMBL" id="CP126975">
    <property type="protein sequence ID" value="WIM80701.1"/>
    <property type="molecule type" value="Genomic_DNA"/>
</dbReference>
<protein>
    <submittedName>
        <fullName evidence="1">Uncharacterized protein</fullName>
    </submittedName>
</protein>
<dbReference type="Proteomes" id="UP001226750">
    <property type="component" value="Chromosome"/>
</dbReference>
<name>A0AAX3XF09_9PAST</name>
<proteinExistence type="predicted"/>
<evidence type="ECO:0000313" key="1">
    <source>
        <dbReference type="EMBL" id="WIM80701.1"/>
    </source>
</evidence>
<accession>A0AAX3XF09</accession>
<sequence length="130" mass="15598">MKLNLNKLYELVKVNPDKELTTQELKYINIEVLYFSKNYLKYVTINKIKEIFELSLAYWLDNSKNTDLKELRVKAWTLNDQLFSESMLNSYNEIILRLLLTTLYDDKNKGDMEQSLEFIEFLIDNLNQLE</sequence>
<organism evidence="1 2">
    <name type="scientific">Gallibacterium anatis</name>
    <dbReference type="NCBI Taxonomy" id="750"/>
    <lineage>
        <taxon>Bacteria</taxon>
        <taxon>Pseudomonadati</taxon>
        <taxon>Pseudomonadota</taxon>
        <taxon>Gammaproteobacteria</taxon>
        <taxon>Pasteurellales</taxon>
        <taxon>Pasteurellaceae</taxon>
        <taxon>Gallibacterium</taxon>
    </lineage>
</organism>
<reference evidence="1 2" key="1">
    <citation type="submission" date="2023-06" db="EMBL/GenBank/DDBJ databases">
        <title>Complete Genome Sequence of Gallibacterium anatis Strain BJF12, Isolated from a chicken with diarrhea.</title>
        <authorList>
            <person name="Guo F."/>
            <person name="Bu W."/>
            <person name="Xu F."/>
            <person name="Wen T."/>
        </authorList>
    </citation>
    <scope>NUCLEOTIDE SEQUENCE [LARGE SCALE GENOMIC DNA]</scope>
    <source>
        <strain evidence="1 2">BJF12</strain>
    </source>
</reference>
<gene>
    <name evidence="1" type="ORF">QP018_05585</name>
</gene>
<dbReference type="AlphaFoldDB" id="A0AAX3XF09"/>
<keyword evidence="2" id="KW-1185">Reference proteome</keyword>
<evidence type="ECO:0000313" key="2">
    <source>
        <dbReference type="Proteomes" id="UP001226750"/>
    </source>
</evidence>
<dbReference type="RefSeq" id="WP_285092623.1">
    <property type="nucleotide sequence ID" value="NZ_CP126975.1"/>
</dbReference>